<evidence type="ECO:0000313" key="2">
    <source>
        <dbReference type="EMBL" id="GAV00737.1"/>
    </source>
</evidence>
<name>A0A1D1VGF8_RAMVA</name>
<proteinExistence type="predicted"/>
<accession>A0A1D1VGF8</accession>
<reference evidence="2 3" key="1">
    <citation type="journal article" date="2016" name="Nat. Commun.">
        <title>Extremotolerant tardigrade genome and improved radiotolerance of human cultured cells by tardigrade-unique protein.</title>
        <authorList>
            <person name="Hashimoto T."/>
            <person name="Horikawa D.D."/>
            <person name="Saito Y."/>
            <person name="Kuwahara H."/>
            <person name="Kozuka-Hata H."/>
            <person name="Shin-I T."/>
            <person name="Minakuchi Y."/>
            <person name="Ohishi K."/>
            <person name="Motoyama A."/>
            <person name="Aizu T."/>
            <person name="Enomoto A."/>
            <person name="Kondo K."/>
            <person name="Tanaka S."/>
            <person name="Hara Y."/>
            <person name="Koshikawa S."/>
            <person name="Sagara H."/>
            <person name="Miura T."/>
            <person name="Yokobori S."/>
            <person name="Miyagawa K."/>
            <person name="Suzuki Y."/>
            <person name="Kubo T."/>
            <person name="Oyama M."/>
            <person name="Kohara Y."/>
            <person name="Fujiyama A."/>
            <person name="Arakawa K."/>
            <person name="Katayama T."/>
            <person name="Toyoda A."/>
            <person name="Kunieda T."/>
        </authorList>
    </citation>
    <scope>NUCLEOTIDE SEQUENCE [LARGE SCALE GENOMIC DNA]</scope>
    <source>
        <strain evidence="2 3">YOKOZUNA-1</strain>
    </source>
</reference>
<protein>
    <submittedName>
        <fullName evidence="2">Uncharacterized protein</fullName>
    </submittedName>
</protein>
<keyword evidence="3" id="KW-1185">Reference proteome</keyword>
<feature type="region of interest" description="Disordered" evidence="1">
    <location>
        <begin position="1"/>
        <end position="52"/>
    </location>
</feature>
<gene>
    <name evidence="2" type="primary">RvY_11541-1</name>
    <name evidence="2" type="synonym">RvY_11541.1</name>
    <name evidence="2" type="ORF">RvY_11541</name>
</gene>
<comment type="caution">
    <text evidence="2">The sequence shown here is derived from an EMBL/GenBank/DDBJ whole genome shotgun (WGS) entry which is preliminary data.</text>
</comment>
<dbReference type="EMBL" id="BDGG01000006">
    <property type="protein sequence ID" value="GAV00737.1"/>
    <property type="molecule type" value="Genomic_DNA"/>
</dbReference>
<evidence type="ECO:0000256" key="1">
    <source>
        <dbReference type="SAM" id="MobiDB-lite"/>
    </source>
</evidence>
<dbReference type="AlphaFoldDB" id="A0A1D1VGF8"/>
<feature type="compositionally biased region" description="Polar residues" evidence="1">
    <location>
        <begin position="40"/>
        <end position="52"/>
    </location>
</feature>
<sequence>MITTSLDFGVSASIDSLGTPPSAMTPTSVGAGRKSDFKTQNHQSQQDCSPCQ</sequence>
<organism evidence="2 3">
    <name type="scientific">Ramazzottius varieornatus</name>
    <name type="common">Water bear</name>
    <name type="synonym">Tardigrade</name>
    <dbReference type="NCBI Taxonomy" id="947166"/>
    <lineage>
        <taxon>Eukaryota</taxon>
        <taxon>Metazoa</taxon>
        <taxon>Ecdysozoa</taxon>
        <taxon>Tardigrada</taxon>
        <taxon>Eutardigrada</taxon>
        <taxon>Parachela</taxon>
        <taxon>Hypsibioidea</taxon>
        <taxon>Ramazzottiidae</taxon>
        <taxon>Ramazzottius</taxon>
    </lineage>
</organism>
<evidence type="ECO:0000313" key="3">
    <source>
        <dbReference type="Proteomes" id="UP000186922"/>
    </source>
</evidence>
<dbReference type="Proteomes" id="UP000186922">
    <property type="component" value="Unassembled WGS sequence"/>
</dbReference>